<dbReference type="Pfam" id="PF18899">
    <property type="entry name" value="DUF5655"/>
    <property type="match status" value="1"/>
</dbReference>
<gene>
    <name evidence="2" type="ORF">SAMN05421504_1011108</name>
</gene>
<dbReference type="STRING" id="589385.SAMN05421504_1011108"/>
<dbReference type="Proteomes" id="UP000199515">
    <property type="component" value="Unassembled WGS sequence"/>
</dbReference>
<proteinExistence type="predicted"/>
<dbReference type="EMBL" id="FNON01000001">
    <property type="protein sequence ID" value="SDW63308.1"/>
    <property type="molecule type" value="Genomic_DNA"/>
</dbReference>
<evidence type="ECO:0000313" key="3">
    <source>
        <dbReference type="Proteomes" id="UP000199515"/>
    </source>
</evidence>
<dbReference type="InterPro" id="IPR043714">
    <property type="entry name" value="DUF5655"/>
</dbReference>
<dbReference type="AlphaFoldDB" id="A0A1H2V4T8"/>
<evidence type="ECO:0000313" key="2">
    <source>
        <dbReference type="EMBL" id="SDW63308.1"/>
    </source>
</evidence>
<feature type="domain" description="DUF5655" evidence="1">
    <location>
        <begin position="33"/>
        <end position="139"/>
    </location>
</feature>
<protein>
    <recommendedName>
        <fullName evidence="1">DUF5655 domain-containing protein</fullName>
    </recommendedName>
</protein>
<sequence length="141" mass="15824">MSAAAARRWTCPACDREFSRANQSHVCVPGCTVDESFAGRAPVQRAIYEALIEHVRSLGPVHVDAVRIGVFLKNHTKFAEFRPKARCLSLELVLPRRVNEPRVFRQAEISEGRVVHTIKLTSITDVDPQLRAWLTEAYEAG</sequence>
<evidence type="ECO:0000259" key="1">
    <source>
        <dbReference type="Pfam" id="PF18899"/>
    </source>
</evidence>
<keyword evidence="3" id="KW-1185">Reference proteome</keyword>
<organism evidence="2 3">
    <name type="scientific">Amycolatopsis xylanica</name>
    <dbReference type="NCBI Taxonomy" id="589385"/>
    <lineage>
        <taxon>Bacteria</taxon>
        <taxon>Bacillati</taxon>
        <taxon>Actinomycetota</taxon>
        <taxon>Actinomycetes</taxon>
        <taxon>Pseudonocardiales</taxon>
        <taxon>Pseudonocardiaceae</taxon>
        <taxon>Amycolatopsis</taxon>
    </lineage>
</organism>
<dbReference type="OrthoDB" id="5768818at2"/>
<reference evidence="2 3" key="1">
    <citation type="submission" date="2016-10" db="EMBL/GenBank/DDBJ databases">
        <authorList>
            <person name="de Groot N.N."/>
        </authorList>
    </citation>
    <scope>NUCLEOTIDE SEQUENCE [LARGE SCALE GENOMIC DNA]</scope>
    <source>
        <strain evidence="2 3">CPCC 202699</strain>
    </source>
</reference>
<dbReference type="RefSeq" id="WP_091287325.1">
    <property type="nucleotide sequence ID" value="NZ_FNON01000001.1"/>
</dbReference>
<name>A0A1H2V4T8_9PSEU</name>
<accession>A0A1H2V4T8</accession>